<evidence type="ECO:0000256" key="6">
    <source>
        <dbReference type="ARBA" id="ARBA00022989"/>
    </source>
</evidence>
<feature type="transmembrane region" description="Helical" evidence="9">
    <location>
        <begin position="20"/>
        <end position="39"/>
    </location>
</feature>
<evidence type="ECO:0000256" key="5">
    <source>
        <dbReference type="ARBA" id="ARBA00022927"/>
    </source>
</evidence>
<keyword evidence="3" id="KW-1003">Cell membrane</keyword>
<evidence type="ECO:0000259" key="10">
    <source>
        <dbReference type="Pfam" id="PF01618"/>
    </source>
</evidence>
<proteinExistence type="inferred from homology"/>
<keyword evidence="5 8" id="KW-0653">Protein transport</keyword>
<evidence type="ECO:0000313" key="12">
    <source>
        <dbReference type="Proteomes" id="UP000067738"/>
    </source>
</evidence>
<evidence type="ECO:0000256" key="2">
    <source>
        <dbReference type="ARBA" id="ARBA00022448"/>
    </source>
</evidence>
<dbReference type="KEGG" id="mmil:sm9_1941"/>
<dbReference type="Proteomes" id="UP000067738">
    <property type="component" value="Chromosome"/>
</dbReference>
<organism evidence="11 12">
    <name type="scientific">Methanobrevibacter millerae</name>
    <dbReference type="NCBI Taxonomy" id="230361"/>
    <lineage>
        <taxon>Archaea</taxon>
        <taxon>Methanobacteriati</taxon>
        <taxon>Methanobacteriota</taxon>
        <taxon>Methanomada group</taxon>
        <taxon>Methanobacteria</taxon>
        <taxon>Methanobacteriales</taxon>
        <taxon>Methanobacteriaceae</taxon>
        <taxon>Methanobrevibacter</taxon>
    </lineage>
</organism>
<evidence type="ECO:0000256" key="4">
    <source>
        <dbReference type="ARBA" id="ARBA00022692"/>
    </source>
</evidence>
<evidence type="ECO:0000313" key="11">
    <source>
        <dbReference type="EMBL" id="ALT69707.1"/>
    </source>
</evidence>
<evidence type="ECO:0000256" key="7">
    <source>
        <dbReference type="ARBA" id="ARBA00023136"/>
    </source>
</evidence>
<dbReference type="Pfam" id="PF01618">
    <property type="entry name" value="MotA_ExbB"/>
    <property type="match status" value="1"/>
</dbReference>
<feature type="domain" description="MotA/TolQ/ExbB proton channel" evidence="10">
    <location>
        <begin position="81"/>
        <end position="198"/>
    </location>
</feature>
<comment type="subcellular location">
    <subcellularLocation>
        <location evidence="1">Cell membrane</location>
        <topology evidence="1">Multi-pass membrane protein</topology>
    </subcellularLocation>
    <subcellularLocation>
        <location evidence="8">Membrane</location>
        <topology evidence="8">Multi-pass membrane protein</topology>
    </subcellularLocation>
</comment>
<feature type="transmembrane region" description="Helical" evidence="9">
    <location>
        <begin position="161"/>
        <end position="186"/>
    </location>
</feature>
<sequence length="279" mass="30831">MVMEYITPVFNGIMDIFTQGGIITYIILFIGIYGLIIALRKIAYLRKISRVDTTEIFGVVTASMERGGAVEALKQINRFKNPVSRIISETLKIGYKNKTEVEESMEQIFIVEVAKMTKGLSTIKTITELAPFIGLIGTVIGIWMTFKSLGVNPNSAAMAEGIYVALTTTIMGLLVVIILLPLYTYIQGLIEAEMDKIELATKMTNWGFAVVKVRVEANVECAVSALQEAEGVVNTRLISDPYANIKVSFKPSMLDKSISNIILEKCNVNAEITESKLRQ</sequence>
<keyword evidence="7 9" id="KW-0472">Membrane</keyword>
<gene>
    <name evidence="11" type="ORF">sm9_1941</name>
</gene>
<dbReference type="PATRIC" id="fig|230361.4.peg.2005"/>
<accession>A0A0U3CIS7</accession>
<evidence type="ECO:0000256" key="9">
    <source>
        <dbReference type="SAM" id="Phobius"/>
    </source>
</evidence>
<dbReference type="AlphaFoldDB" id="A0A0U3CIS7"/>
<dbReference type="GO" id="GO:0017038">
    <property type="term" value="P:protein import"/>
    <property type="evidence" value="ECO:0007669"/>
    <property type="project" value="TreeGrafter"/>
</dbReference>
<reference evidence="11 12" key="1">
    <citation type="submission" date="2015-04" db="EMBL/GenBank/DDBJ databases">
        <title>The complete genome sequence of the rumen methanogen Methanobrevibacter millerae SM9.</title>
        <authorList>
            <person name="Leahy S.C."/>
            <person name="Kelly W.J."/>
            <person name="Pacheco D.M."/>
            <person name="Li D."/>
            <person name="Altermann E."/>
            <person name="Attwood G.T."/>
        </authorList>
    </citation>
    <scope>NUCLEOTIDE SEQUENCE [LARGE SCALE GENOMIC DNA]</scope>
    <source>
        <strain evidence="11 12">SM9</strain>
    </source>
</reference>
<dbReference type="InterPro" id="IPR002898">
    <property type="entry name" value="MotA_ExbB_proton_chnl"/>
</dbReference>
<protein>
    <submittedName>
        <fullName evidence="11">Transporter MotA/TolQ/ExbB proton channel family</fullName>
    </submittedName>
</protein>
<evidence type="ECO:0000256" key="1">
    <source>
        <dbReference type="ARBA" id="ARBA00004651"/>
    </source>
</evidence>
<dbReference type="PANTHER" id="PTHR30625">
    <property type="entry name" value="PROTEIN TOLQ"/>
    <property type="match status" value="1"/>
</dbReference>
<feature type="transmembrane region" description="Helical" evidence="9">
    <location>
        <begin position="125"/>
        <end position="146"/>
    </location>
</feature>
<keyword evidence="4 9" id="KW-0812">Transmembrane</keyword>
<name>A0A0U3CIS7_9EURY</name>
<dbReference type="EMBL" id="CP011266">
    <property type="protein sequence ID" value="ALT69707.1"/>
    <property type="molecule type" value="Genomic_DNA"/>
</dbReference>
<keyword evidence="12" id="KW-1185">Reference proteome</keyword>
<dbReference type="PANTHER" id="PTHR30625:SF15">
    <property type="entry name" value="BIOPOLYMER TRANSPORT PROTEIN EXBB"/>
    <property type="match status" value="1"/>
</dbReference>
<dbReference type="OrthoDB" id="81207at2157"/>
<keyword evidence="2 8" id="KW-0813">Transport</keyword>
<keyword evidence="6 9" id="KW-1133">Transmembrane helix</keyword>
<dbReference type="GO" id="GO:0005886">
    <property type="term" value="C:plasma membrane"/>
    <property type="evidence" value="ECO:0007669"/>
    <property type="project" value="UniProtKB-SubCell"/>
</dbReference>
<dbReference type="RefSeq" id="WP_058739926.1">
    <property type="nucleotide sequence ID" value="NZ_CP011266.1"/>
</dbReference>
<evidence type="ECO:0000256" key="8">
    <source>
        <dbReference type="RuleBase" id="RU004057"/>
    </source>
</evidence>
<dbReference type="GeneID" id="26736895"/>
<dbReference type="InterPro" id="IPR050790">
    <property type="entry name" value="ExbB/TolQ_transport"/>
</dbReference>
<evidence type="ECO:0000256" key="3">
    <source>
        <dbReference type="ARBA" id="ARBA00022475"/>
    </source>
</evidence>
<comment type="similarity">
    <text evidence="8">Belongs to the exbB/tolQ family.</text>
</comment>